<dbReference type="InterPro" id="IPR027461">
    <property type="entry name" value="Carboxypeptidase_A_C_sf"/>
</dbReference>
<evidence type="ECO:0000313" key="9">
    <source>
        <dbReference type="Proteomes" id="UP000636960"/>
    </source>
</evidence>
<keyword evidence="2" id="KW-0121">Carboxypeptidase</keyword>
<dbReference type="Gene3D" id="3.40.50.10740">
    <property type="entry name" value="Class I glutamine amidotransferase-like"/>
    <property type="match status" value="1"/>
</dbReference>
<evidence type="ECO:0000256" key="1">
    <source>
        <dbReference type="ARBA" id="ARBA00010233"/>
    </source>
</evidence>
<accession>A0A919K6F2</accession>
<dbReference type="Pfam" id="PF02016">
    <property type="entry name" value="Peptidase_S66"/>
    <property type="match status" value="1"/>
</dbReference>
<dbReference type="PANTHER" id="PTHR30237">
    <property type="entry name" value="MURAMOYLTETRAPEPTIDE CARBOXYPEPTIDASE"/>
    <property type="match status" value="1"/>
</dbReference>
<comment type="caution">
    <text evidence="8">The sequence shown here is derived from an EMBL/GenBank/DDBJ whole genome shotgun (WGS) entry which is preliminary data.</text>
</comment>
<dbReference type="AlphaFoldDB" id="A0A919K6F2"/>
<evidence type="ECO:0000259" key="7">
    <source>
        <dbReference type="Pfam" id="PF17676"/>
    </source>
</evidence>
<dbReference type="PANTHER" id="PTHR30237:SF2">
    <property type="entry name" value="MUREIN TETRAPEPTIDE CARBOXYPEPTIDASE"/>
    <property type="match status" value="1"/>
</dbReference>
<dbReference type="InterPro" id="IPR040921">
    <property type="entry name" value="Peptidase_S66C"/>
</dbReference>
<proteinExistence type="inferred from homology"/>
<keyword evidence="3" id="KW-0645">Protease</keyword>
<evidence type="ECO:0000256" key="3">
    <source>
        <dbReference type="ARBA" id="ARBA00022670"/>
    </source>
</evidence>
<evidence type="ECO:0000256" key="2">
    <source>
        <dbReference type="ARBA" id="ARBA00022645"/>
    </source>
</evidence>
<gene>
    <name evidence="8" type="ORF">Ari01nite_72400</name>
</gene>
<dbReference type="SUPFAM" id="SSF141986">
    <property type="entry name" value="LD-carboxypeptidase A C-terminal domain-like"/>
    <property type="match status" value="1"/>
</dbReference>
<comment type="similarity">
    <text evidence="1">Belongs to the peptidase S66 family.</text>
</comment>
<sequence length="336" mass="36172">MPLRIPAPVKPGGHLRILSPGMPTMAYIPDRVRRGVRVLADAGWTVSLGANALLVAEDGLTAGTAADRARDLMDAFLDPSVDAILAADAGLGSRDLLEALDPEVIAAHPKPFIGYCDNVFLNYFLATRAGIGSLYGATFMVHIGEAGGAYPETLDFLARALDSSAPLVYEPVPTRTGDLIDWYVPELERVPRERDIPGGWTWLRTGKCSGPLLGGEITLLPELAEYFGLDLTGAVLFWDISYHGLEVGPLFEQLCARVDLTGLAGMIIGGHPLRAPDEWAKTIAELVDEHLAGLDCPIVVNADLSHTCPSWIVPFGERVELDSAGPVVFRRGAQRW</sequence>
<dbReference type="Pfam" id="PF17676">
    <property type="entry name" value="Peptidase_S66C"/>
    <property type="match status" value="1"/>
</dbReference>
<dbReference type="InterPro" id="IPR027478">
    <property type="entry name" value="LdcA_N"/>
</dbReference>
<dbReference type="InterPro" id="IPR040449">
    <property type="entry name" value="Peptidase_S66_N"/>
</dbReference>
<keyword evidence="4" id="KW-0378">Hydrolase</keyword>
<reference evidence="8" key="1">
    <citation type="submission" date="2021-01" db="EMBL/GenBank/DDBJ databases">
        <title>Whole genome shotgun sequence of Actinoplanes rishiriensis NBRC 108556.</title>
        <authorList>
            <person name="Komaki H."/>
            <person name="Tamura T."/>
        </authorList>
    </citation>
    <scope>NUCLEOTIDE SEQUENCE</scope>
    <source>
        <strain evidence="8">NBRC 108556</strain>
    </source>
</reference>
<dbReference type="SUPFAM" id="SSF52317">
    <property type="entry name" value="Class I glutamine amidotransferase-like"/>
    <property type="match status" value="1"/>
</dbReference>
<evidence type="ECO:0000256" key="4">
    <source>
        <dbReference type="ARBA" id="ARBA00022801"/>
    </source>
</evidence>
<dbReference type="GO" id="GO:0004180">
    <property type="term" value="F:carboxypeptidase activity"/>
    <property type="evidence" value="ECO:0007669"/>
    <property type="project" value="UniProtKB-KW"/>
</dbReference>
<dbReference type="RefSeq" id="WP_203786757.1">
    <property type="nucleotide sequence ID" value="NZ_BOMV01000077.1"/>
</dbReference>
<dbReference type="GO" id="GO:0008236">
    <property type="term" value="F:serine-type peptidase activity"/>
    <property type="evidence" value="ECO:0007669"/>
    <property type="project" value="UniProtKB-KW"/>
</dbReference>
<keyword evidence="5" id="KW-0720">Serine protease</keyword>
<organism evidence="8 9">
    <name type="scientific">Paractinoplanes rishiriensis</name>
    <dbReference type="NCBI Taxonomy" id="1050105"/>
    <lineage>
        <taxon>Bacteria</taxon>
        <taxon>Bacillati</taxon>
        <taxon>Actinomycetota</taxon>
        <taxon>Actinomycetes</taxon>
        <taxon>Micromonosporales</taxon>
        <taxon>Micromonosporaceae</taxon>
        <taxon>Paractinoplanes</taxon>
    </lineage>
</organism>
<dbReference type="GO" id="GO:0006508">
    <property type="term" value="P:proteolysis"/>
    <property type="evidence" value="ECO:0007669"/>
    <property type="project" value="UniProtKB-KW"/>
</dbReference>
<dbReference type="Proteomes" id="UP000636960">
    <property type="component" value="Unassembled WGS sequence"/>
</dbReference>
<feature type="domain" description="LD-carboxypeptidase N-terminal" evidence="6">
    <location>
        <begin position="16"/>
        <end position="136"/>
    </location>
</feature>
<feature type="domain" description="LD-carboxypeptidase C-terminal" evidence="7">
    <location>
        <begin position="209"/>
        <end position="321"/>
    </location>
</feature>
<dbReference type="EMBL" id="BOMV01000077">
    <property type="protein sequence ID" value="GIE99775.1"/>
    <property type="molecule type" value="Genomic_DNA"/>
</dbReference>
<dbReference type="InterPro" id="IPR003507">
    <property type="entry name" value="S66_fam"/>
</dbReference>
<dbReference type="Gene3D" id="3.50.30.60">
    <property type="entry name" value="LD-carboxypeptidase A C-terminal domain-like"/>
    <property type="match status" value="1"/>
</dbReference>
<evidence type="ECO:0000256" key="5">
    <source>
        <dbReference type="ARBA" id="ARBA00022825"/>
    </source>
</evidence>
<keyword evidence="9" id="KW-1185">Reference proteome</keyword>
<name>A0A919K6F2_9ACTN</name>
<evidence type="ECO:0000259" key="6">
    <source>
        <dbReference type="Pfam" id="PF02016"/>
    </source>
</evidence>
<protein>
    <submittedName>
        <fullName evidence="8">LD-carboxypeptidase</fullName>
    </submittedName>
</protein>
<dbReference type="InterPro" id="IPR029062">
    <property type="entry name" value="Class_I_gatase-like"/>
</dbReference>
<evidence type="ECO:0000313" key="8">
    <source>
        <dbReference type="EMBL" id="GIE99775.1"/>
    </source>
</evidence>